<dbReference type="Gene3D" id="4.10.60.10">
    <property type="entry name" value="Zinc finger, CCHC-type"/>
    <property type="match status" value="1"/>
</dbReference>
<protein>
    <submittedName>
        <fullName evidence="4">Ribonuclease H-like domain-containing protein</fullName>
    </submittedName>
</protein>
<keyword evidence="1" id="KW-0479">Metal-binding</keyword>
<dbReference type="PROSITE" id="PS50158">
    <property type="entry name" value="ZF_CCHC"/>
    <property type="match status" value="1"/>
</dbReference>
<dbReference type="Pfam" id="PF00098">
    <property type="entry name" value="zf-CCHC"/>
    <property type="match status" value="1"/>
</dbReference>
<feature type="domain" description="CCHC-type" evidence="3">
    <location>
        <begin position="113"/>
        <end position="127"/>
    </location>
</feature>
<dbReference type="AlphaFoldDB" id="A0A6L2LVW2"/>
<reference evidence="4" key="1">
    <citation type="journal article" date="2019" name="Sci. Rep.">
        <title>Draft genome of Tanacetum cinerariifolium, the natural source of mosquito coil.</title>
        <authorList>
            <person name="Yamashiro T."/>
            <person name="Shiraishi A."/>
            <person name="Satake H."/>
            <person name="Nakayama K."/>
        </authorList>
    </citation>
    <scope>NUCLEOTIDE SEQUENCE</scope>
</reference>
<dbReference type="InterPro" id="IPR036875">
    <property type="entry name" value="Znf_CCHC_sf"/>
</dbReference>
<dbReference type="Pfam" id="PF25597">
    <property type="entry name" value="SH3_retrovirus"/>
    <property type="match status" value="1"/>
</dbReference>
<proteinExistence type="predicted"/>
<dbReference type="SMART" id="SM00343">
    <property type="entry name" value="ZnF_C2HC"/>
    <property type="match status" value="1"/>
</dbReference>
<dbReference type="InterPro" id="IPR001878">
    <property type="entry name" value="Znf_CCHC"/>
</dbReference>
<feature type="region of interest" description="Disordered" evidence="2">
    <location>
        <begin position="380"/>
        <end position="413"/>
    </location>
</feature>
<dbReference type="EMBL" id="BKCJ010005297">
    <property type="protein sequence ID" value="GEU65953.1"/>
    <property type="molecule type" value="Genomic_DNA"/>
</dbReference>
<dbReference type="InterPro" id="IPR057670">
    <property type="entry name" value="SH3_retrovirus"/>
</dbReference>
<evidence type="ECO:0000256" key="1">
    <source>
        <dbReference type="PROSITE-ProRule" id="PRU00047"/>
    </source>
</evidence>
<sequence>MALPNEHPMTLNQYEDTKTLFAAIETRSGRNEATKKSQKTLLKQLYEKFSATSTESLDSIFNRLQKIRNKSDVDTMSIDDLYNNFKIVEQETGKKITINGSDTAGYDKAKVECFNCHKMGHFSRECRVPRNQENKTKNQETTRRTVNVEDTSSKVMVEIDGPGFDWSYMADDEAPTNMAFMALSDSKTSSVKISKPVTENNGAPIIKDMELKGEDEEIYPTSLTSKSLMKGMLHLGDELKVMCDKRNIVLFTDTECFVLSPDFKLANESYVLLKVSRKNNMYRVDMKNIIPKEDLTCLVAKATNDESMLWHRRLGHINFKIMNKLVKENLVRDEGFFVGYSTTSNTFRVYNTRTRKVEENLHIKFLENKPIIIGKGASFDADSDGDNKDNNGLSTESEIDNQERPNAENNTKDVNTIRPSIYTASSNINTGSLTINNFRQSDDFFGADNDMRSLDEVEMDISNISTTYLVPTTLNTRIHKDHSLDNVMVI</sequence>
<dbReference type="InterPro" id="IPR025724">
    <property type="entry name" value="GAG-pre-integrase_dom"/>
</dbReference>
<comment type="caution">
    <text evidence="4">The sequence shown here is derived from an EMBL/GenBank/DDBJ whole genome shotgun (WGS) entry which is preliminary data.</text>
</comment>
<dbReference type="GO" id="GO:0003676">
    <property type="term" value="F:nucleic acid binding"/>
    <property type="evidence" value="ECO:0007669"/>
    <property type="project" value="InterPro"/>
</dbReference>
<dbReference type="GO" id="GO:0008270">
    <property type="term" value="F:zinc ion binding"/>
    <property type="evidence" value="ECO:0007669"/>
    <property type="project" value="UniProtKB-KW"/>
</dbReference>
<evidence type="ECO:0000313" key="4">
    <source>
        <dbReference type="EMBL" id="GEU65953.1"/>
    </source>
</evidence>
<gene>
    <name evidence="4" type="ORF">Tci_037931</name>
</gene>
<dbReference type="SUPFAM" id="SSF57756">
    <property type="entry name" value="Retrovirus zinc finger-like domains"/>
    <property type="match status" value="1"/>
</dbReference>
<evidence type="ECO:0000256" key="2">
    <source>
        <dbReference type="SAM" id="MobiDB-lite"/>
    </source>
</evidence>
<accession>A0A6L2LVW2</accession>
<keyword evidence="1" id="KW-0862">Zinc</keyword>
<dbReference type="Pfam" id="PF13976">
    <property type="entry name" value="gag_pre-integrs"/>
    <property type="match status" value="1"/>
</dbReference>
<name>A0A6L2LVW2_TANCI</name>
<evidence type="ECO:0000259" key="3">
    <source>
        <dbReference type="PROSITE" id="PS50158"/>
    </source>
</evidence>
<organism evidence="4">
    <name type="scientific">Tanacetum cinerariifolium</name>
    <name type="common">Dalmatian daisy</name>
    <name type="synonym">Chrysanthemum cinerariifolium</name>
    <dbReference type="NCBI Taxonomy" id="118510"/>
    <lineage>
        <taxon>Eukaryota</taxon>
        <taxon>Viridiplantae</taxon>
        <taxon>Streptophyta</taxon>
        <taxon>Embryophyta</taxon>
        <taxon>Tracheophyta</taxon>
        <taxon>Spermatophyta</taxon>
        <taxon>Magnoliopsida</taxon>
        <taxon>eudicotyledons</taxon>
        <taxon>Gunneridae</taxon>
        <taxon>Pentapetalae</taxon>
        <taxon>asterids</taxon>
        <taxon>campanulids</taxon>
        <taxon>Asterales</taxon>
        <taxon>Asteraceae</taxon>
        <taxon>Asteroideae</taxon>
        <taxon>Anthemideae</taxon>
        <taxon>Anthemidinae</taxon>
        <taxon>Tanacetum</taxon>
    </lineage>
</organism>
<keyword evidence="1" id="KW-0863">Zinc-finger</keyword>